<dbReference type="EMBL" id="SSSM01000005">
    <property type="protein sequence ID" value="THG30017.1"/>
    <property type="molecule type" value="Genomic_DNA"/>
</dbReference>
<sequence>MRVRAVLGSIFASTAVLVVGWQAGAVVLAPDATAAAQPEAASATSADGTGSSAESSQATAAPESATAPTVAPTAASDSDASAADSSAAAAPSVADGTFTGSTVDTRFGSVQVSVTIAGGAITDVTALKLTDHESRSVQISNRAAPLLREEVLAAQSADVSNVSGATYTTDAYLESLQAALDQAGF</sequence>
<dbReference type="GO" id="GO:0016020">
    <property type="term" value="C:membrane"/>
    <property type="evidence" value="ECO:0007669"/>
    <property type="project" value="InterPro"/>
</dbReference>
<feature type="domain" description="FMN-binding" evidence="3">
    <location>
        <begin position="106"/>
        <end position="183"/>
    </location>
</feature>
<dbReference type="GO" id="GO:0010181">
    <property type="term" value="F:FMN binding"/>
    <property type="evidence" value="ECO:0007669"/>
    <property type="project" value="InterPro"/>
</dbReference>
<keyword evidence="5" id="KW-1185">Reference proteome</keyword>
<protein>
    <submittedName>
        <fullName evidence="4">FMN-binding protein</fullName>
    </submittedName>
</protein>
<reference evidence="4 5" key="1">
    <citation type="submission" date="2019-04" db="EMBL/GenBank/DDBJ databases">
        <authorList>
            <person name="Jiang L."/>
        </authorList>
    </citation>
    <scope>NUCLEOTIDE SEQUENCE [LARGE SCALE GENOMIC DNA]</scope>
    <source>
        <strain evidence="4 5">YIM 131853</strain>
    </source>
</reference>
<dbReference type="RefSeq" id="WP_136428353.1">
    <property type="nucleotide sequence ID" value="NZ_SSSM01000005.1"/>
</dbReference>
<evidence type="ECO:0000313" key="5">
    <source>
        <dbReference type="Proteomes" id="UP000309133"/>
    </source>
</evidence>
<feature type="region of interest" description="Disordered" evidence="1">
    <location>
        <begin position="39"/>
        <end position="83"/>
    </location>
</feature>
<evidence type="ECO:0000313" key="4">
    <source>
        <dbReference type="EMBL" id="THG30017.1"/>
    </source>
</evidence>
<comment type="caution">
    <text evidence="4">The sequence shown here is derived from an EMBL/GenBank/DDBJ whole genome shotgun (WGS) entry which is preliminary data.</text>
</comment>
<keyword evidence="2" id="KW-0732">Signal</keyword>
<accession>A0A4V3WSZ5</accession>
<name>A0A4V3WSZ5_9MICO</name>
<evidence type="ECO:0000259" key="3">
    <source>
        <dbReference type="SMART" id="SM00900"/>
    </source>
</evidence>
<dbReference type="Gene3D" id="3.90.1010.20">
    <property type="match status" value="1"/>
</dbReference>
<dbReference type="SMART" id="SM00900">
    <property type="entry name" value="FMN_bind"/>
    <property type="match status" value="1"/>
</dbReference>
<dbReference type="InterPro" id="IPR007329">
    <property type="entry name" value="FMN-bd"/>
</dbReference>
<evidence type="ECO:0000256" key="1">
    <source>
        <dbReference type="SAM" id="MobiDB-lite"/>
    </source>
</evidence>
<dbReference type="Proteomes" id="UP000309133">
    <property type="component" value="Unassembled WGS sequence"/>
</dbReference>
<organism evidence="4 5">
    <name type="scientific">Naasia lichenicola</name>
    <dbReference type="NCBI Taxonomy" id="2565933"/>
    <lineage>
        <taxon>Bacteria</taxon>
        <taxon>Bacillati</taxon>
        <taxon>Actinomycetota</taxon>
        <taxon>Actinomycetes</taxon>
        <taxon>Micrococcales</taxon>
        <taxon>Microbacteriaceae</taxon>
        <taxon>Naasia</taxon>
    </lineage>
</organism>
<evidence type="ECO:0000256" key="2">
    <source>
        <dbReference type="SAM" id="SignalP"/>
    </source>
</evidence>
<dbReference type="AlphaFoldDB" id="A0A4V3WSZ5"/>
<dbReference type="OrthoDB" id="8099475at2"/>
<dbReference type="Pfam" id="PF04205">
    <property type="entry name" value="FMN_bind"/>
    <property type="match status" value="1"/>
</dbReference>
<gene>
    <name evidence="4" type="ORF">E6C64_15365</name>
</gene>
<proteinExistence type="predicted"/>
<feature type="chain" id="PRO_5039635008" evidence="2">
    <location>
        <begin position="26"/>
        <end position="185"/>
    </location>
</feature>
<feature type="signal peptide" evidence="2">
    <location>
        <begin position="1"/>
        <end position="25"/>
    </location>
</feature>